<dbReference type="InterPro" id="IPR045694">
    <property type="entry name" value="DUF6058"/>
</dbReference>
<protein>
    <recommendedName>
        <fullName evidence="3">Orphan protein</fullName>
    </recommendedName>
</protein>
<dbReference type="EMBL" id="AHCD03000044">
    <property type="protein sequence ID" value="KAF7781491.1"/>
    <property type="molecule type" value="Genomic_DNA"/>
</dbReference>
<dbReference type="GeneID" id="61360379"/>
<dbReference type="Proteomes" id="UP000016480">
    <property type="component" value="Unassembled WGS sequence"/>
</dbReference>
<evidence type="ECO:0008006" key="3">
    <source>
        <dbReference type="Google" id="ProtNLM"/>
    </source>
</evidence>
<dbReference type="Pfam" id="PF19531">
    <property type="entry name" value="DUF6058"/>
    <property type="match status" value="1"/>
</dbReference>
<name>A0A8T0C2M7_9GAMM</name>
<dbReference type="RefSeq" id="WP_010380275.1">
    <property type="nucleotide sequence ID" value="NZ_AHCD03000044.1"/>
</dbReference>
<gene>
    <name evidence="1" type="ORF">PRUB_b0727</name>
</gene>
<organism evidence="1 2">
    <name type="scientific">Pseudoalteromonas rubra</name>
    <dbReference type="NCBI Taxonomy" id="43658"/>
    <lineage>
        <taxon>Bacteria</taxon>
        <taxon>Pseudomonadati</taxon>
        <taxon>Pseudomonadota</taxon>
        <taxon>Gammaproteobacteria</taxon>
        <taxon>Alteromonadales</taxon>
        <taxon>Pseudoalteromonadaceae</taxon>
        <taxon>Pseudoalteromonas</taxon>
    </lineage>
</organism>
<evidence type="ECO:0000313" key="1">
    <source>
        <dbReference type="EMBL" id="KAF7781491.1"/>
    </source>
</evidence>
<dbReference type="AlphaFoldDB" id="A0A8T0C2M7"/>
<accession>A0A8T0C2M7</accession>
<proteinExistence type="predicted"/>
<evidence type="ECO:0000313" key="2">
    <source>
        <dbReference type="Proteomes" id="UP000016480"/>
    </source>
</evidence>
<comment type="caution">
    <text evidence="1">The sequence shown here is derived from an EMBL/GenBank/DDBJ whole genome shotgun (WGS) entry which is preliminary data.</text>
</comment>
<sequence length="212" mass="24384">MELLHYLNERFITKSTLLAQTRATPQILQALQEKGLMPQCSYRIVLNIQCDSFFGEHNEDQALEYYAKGYTAWFGCVSALSEESDAYALFSQRYKNALEQLKNAGHVLHSRQLNDDLDAHIEQEWQHFLYGTYGLCTHSGLPEDIAAKELAILEINQLIEQETLQPTQLKQLESAVNLLDSVSALFAPHERQRSSRHRLVDEVRRQYNLSAQ</sequence>
<reference evidence="1 2" key="1">
    <citation type="journal article" date="2012" name="J. Bacteriol.">
        <title>Genome sequence of the cycloprodigiosin-producing bacterial strain Pseudoalteromonas rubra ATCC 29570(T).</title>
        <authorList>
            <person name="Xie B.B."/>
            <person name="Shu Y.L."/>
            <person name="Qin Q.L."/>
            <person name="Rong J.C."/>
            <person name="Zhang X.Y."/>
            <person name="Chen X.L."/>
            <person name="Zhou B.C."/>
            <person name="Zhang Y.Z."/>
        </authorList>
    </citation>
    <scope>NUCLEOTIDE SEQUENCE [LARGE SCALE GENOMIC DNA]</scope>
    <source>
        <strain evidence="1 2">DSM 6842</strain>
    </source>
</reference>